<evidence type="ECO:0000313" key="1">
    <source>
        <dbReference type="EMBL" id="KAK8200987.1"/>
    </source>
</evidence>
<accession>A0ACC3S7M1</accession>
<dbReference type="EMBL" id="JAMKPW020000038">
    <property type="protein sequence ID" value="KAK8200987.1"/>
    <property type="molecule type" value="Genomic_DNA"/>
</dbReference>
<gene>
    <name evidence="1" type="primary">ESP1</name>
    <name evidence="1" type="ORF">M8818_006307</name>
</gene>
<keyword evidence="1" id="KW-0378">Hydrolase</keyword>
<reference evidence="1" key="1">
    <citation type="submission" date="2024-02" db="EMBL/GenBank/DDBJ databases">
        <title>Metagenome Assembled Genome of Zalaria obscura JY119.</title>
        <authorList>
            <person name="Vighnesh L."/>
            <person name="Jagadeeshwari U."/>
            <person name="Venkata Ramana C."/>
            <person name="Sasikala C."/>
        </authorList>
    </citation>
    <scope>NUCLEOTIDE SEQUENCE</scope>
    <source>
        <strain evidence="1">JY119</strain>
    </source>
</reference>
<dbReference type="Proteomes" id="UP001320706">
    <property type="component" value="Unassembled WGS sequence"/>
</dbReference>
<comment type="caution">
    <text evidence="1">The sequence shown here is derived from an EMBL/GenBank/DDBJ whole genome shotgun (WGS) entry which is preliminary data.</text>
</comment>
<dbReference type="EC" id="3.4.22.49" evidence="1"/>
<name>A0ACC3S7M1_9PEZI</name>
<proteinExistence type="predicted"/>
<evidence type="ECO:0000313" key="2">
    <source>
        <dbReference type="Proteomes" id="UP001320706"/>
    </source>
</evidence>
<keyword evidence="2" id="KW-1185">Reference proteome</keyword>
<protein>
    <submittedName>
        <fullName evidence="1">Separin protein</fullName>
        <ecNumber evidence="1">3.4.22.49</ecNumber>
    </submittedName>
</protein>
<sequence>MADPRSQLDAVKAAIQSAATCSASTVTALQGLLSATNQKETSSTSKRTIGARTTKTPMKTTTVRKTTAKKAKDTAVEVHQDHNALQPREKHRLATDVVNATLKVLTDSLKPQPKALRRVSSVQNASLGSESNSRSPSSHRTLKRTSSGQGPLSPVSANEVASRAATPRKISRTSSCGSLRTGPSAGITAIAECARLAFSYLRNVATEDATKQAAPSTQLENGMLALIGKLIGHGLETLAIKELRILKRRLEGSASQRTDPATAIRGRPTTAQTERETVAALLCVELRELSQARLQVLVSYHSLVLRMLAANKKPALIEEAAAYLQPGNRHSPAAAILRLAELSKDAARAAKQLDTVSRTTLSLCPSASPTADEIASDAKRTPSPKSVLDLQRSALEMQKQWWKLANHQPDEQKELLQPLAHYLEAFTRRSTPTEDALACADLIADCKHSPALLCVKLTLSSIAQSTANFKVAKRWADEGLSTAVALSGDGSARVVLCRLRLASLGLMNNAELDFDSLHESTSSLDGPLKGSHEDLVALFKETTTLRRAVTKTLSSEGDHAQTCCKAILQLLRFAVRFLGRTPEAGADDATQKAYGKRLALVERVGAQFIDSALLACKTIVSANPRDWELVQSLLQYSGSLAQLAVPAMSVKISNFYWLCHQVVSKSAGNDTVPAGLSIQLLRRSIEMIKPHAAEHTDVLYGQKLERLGSLLREGGSYKAAWDTLREAAETYMTTDGLVRGQTAITRTLNLLHRSGRRLSDRNTFLDDAQLPARTRGALLEMQLSFFEDEPSATVRREKLQDDLNALFNSLLSVYDIEHFPLRRSRACSRMLQLAGDYTFENELEQAARGFEIDLKRLGEDSELEQYKQHLLYSLRAAKALASTTTEVSDVRDALLFWRELTEAASTWSDLSQHIDDCEVLIRQLKAVCSFLAVRADDGERQVVLSTILRMEELREPSQPSQLLEAAAELALLHTRSGYTGKAGSLYTKQQKLFDTATDTTRWRLAWAEHLVITGKPDEAATELALVYEAASAIRQYPKRDETFANAYYVHAMALLHTGRPNEALSLAKRSARLYQAMVQPPTREATVKKTPPKTSSSSSPVPLGADLDSADTDTKASCESSNSLKLHKSVPDLVRSLLLLSSIYAYQGFHAEALYYSDQAKSLASSARSPKLELQATTLEIRHLAAVGDPIEEQPLELSASDVEAVAYLIARGDALSAVDMQEDALAEYAKAEKMLMNLQSSASDDLTALTAGMGALALDRKPANRAQPKATTKRTVTKTAKPSVRATKPKAGAVKTVVKEQTSSSLLFDQLRDTILRQRGLLLLKGGDYEAAYETLQQMSNPGSVVEDMSKYQVALTRGLLQKADSELVSDFTYNILPESTVSFPALSSTDRRQSQLGLPRSSLISPGKPSATKDVIKPRGQKQAEQAKFVLTLRDAREGIASIQAKSASTSSTAMLHQICSLASESTVLLSATNHALPKGSLHPVRAALSMELPRIEAARREIAAMELDKRPESRDELLRAPAELTVDPSATLGAARFQQEYIDIIPEAWTAVSLGLSEDCTELYITRFQAGQTPFILRLPMTRQKAHEMDEETGFTFEAGKDELSEIINLSNYSCHNTGDTSVKGAKTAWWAEREALDRRLHELLINIENIWLGGFRGVLSQHSSDSHLLARFRKSFENILDRHLPSRQGSKGKAKKLSLDSRVLELFIGLGDDKDGAIDLDEQLLDLLYFVIDILQFHGERNAYDEVDFDSLAIETLDAMRAYHEATSVIDTADKHMILILDKRLHAFPWENLPCLDGVSVSRVGSMLTLRERILAMRRQQQHSSAEMDRYTTSKTRGAYILNPSGDLTATQSTLSPLLSPLRSASPSWTAMVKQAPSETDFTTALQQSNMLLYFGHGSGNQYVRNRAIKKLDRCAHVVWLMGCSSGAVSEFGCFEPSSVPLSYLAAGRSPQPSSSSHERKGQEGAGAEQVNETPNANPGADADTDTARDGLCMAVVATLWDVTDKDIDRFSVRVGEEWGLWSAAPAPAAEAPAPKTPAKRGRGAEPKTPRTPGRSRSRAANANANAAGMRDCGRGGGGKASLSAAVARSRGACYLRYLNGAAAVVYGVPVYLGD</sequence>
<organism evidence="1 2">
    <name type="scientific">Zalaria obscura</name>
    <dbReference type="NCBI Taxonomy" id="2024903"/>
    <lineage>
        <taxon>Eukaryota</taxon>
        <taxon>Fungi</taxon>
        <taxon>Dikarya</taxon>
        <taxon>Ascomycota</taxon>
        <taxon>Pezizomycotina</taxon>
        <taxon>Dothideomycetes</taxon>
        <taxon>Dothideomycetidae</taxon>
        <taxon>Dothideales</taxon>
        <taxon>Zalariaceae</taxon>
        <taxon>Zalaria</taxon>
    </lineage>
</organism>